<dbReference type="EMBL" id="JAUSUT010000001">
    <property type="protein sequence ID" value="MDQ0382034.1"/>
    <property type="molecule type" value="Genomic_DNA"/>
</dbReference>
<proteinExistence type="predicted"/>
<name>A0ABU0F376_9PSEU</name>
<reference evidence="1 2" key="1">
    <citation type="submission" date="2023-07" db="EMBL/GenBank/DDBJ databases">
        <title>Sequencing the genomes of 1000 actinobacteria strains.</title>
        <authorList>
            <person name="Klenk H.-P."/>
        </authorList>
    </citation>
    <scope>NUCLEOTIDE SEQUENCE [LARGE SCALE GENOMIC DNA]</scope>
    <source>
        <strain evidence="1 2">DSM 45805</strain>
    </source>
</reference>
<dbReference type="PANTHER" id="PTHR38479:SF2">
    <property type="entry name" value="WINGED HELIX DNA-BINDING DOMAIN-CONTAINING PROTEIN"/>
    <property type="match status" value="1"/>
</dbReference>
<organism evidence="1 2">
    <name type="scientific">Amycolatopsis thermophila</name>
    <dbReference type="NCBI Taxonomy" id="206084"/>
    <lineage>
        <taxon>Bacteria</taxon>
        <taxon>Bacillati</taxon>
        <taxon>Actinomycetota</taxon>
        <taxon>Actinomycetes</taxon>
        <taxon>Pseudonocardiales</taxon>
        <taxon>Pseudonocardiaceae</taxon>
        <taxon>Amycolatopsis</taxon>
    </lineage>
</organism>
<evidence type="ECO:0000313" key="1">
    <source>
        <dbReference type="EMBL" id="MDQ0382034.1"/>
    </source>
</evidence>
<dbReference type="InterPro" id="IPR009351">
    <property type="entry name" value="AlkZ-like"/>
</dbReference>
<protein>
    <recommendedName>
        <fullName evidence="3">Winged helix DNA-binding domain-containing protein</fullName>
    </recommendedName>
</protein>
<comment type="caution">
    <text evidence="1">The sequence shown here is derived from an EMBL/GenBank/DDBJ whole genome shotgun (WGS) entry which is preliminary data.</text>
</comment>
<dbReference type="Proteomes" id="UP001229651">
    <property type="component" value="Unassembled WGS sequence"/>
</dbReference>
<dbReference type="PANTHER" id="PTHR38479">
    <property type="entry name" value="LMO0824 PROTEIN"/>
    <property type="match status" value="1"/>
</dbReference>
<accession>A0ABU0F376</accession>
<sequence>MLRPQPWPSGHLPSPRRWLPGFEPADPDTALDAVLTRYLHAYGPATPAQFARWLNASPAWAAALFARAGLRPVEVAGERAWLAPGDTVPARGEPPLVRLLPLFDAYVVGSFPRELLFPGAAAERALARGQAGNHAVLLVDGVAGGVWHQRRSARRVDLTVEPFATLTPAHRRELDAEVARLGEIVGLEPRLSLGAVTVGVHA</sequence>
<gene>
    <name evidence="1" type="ORF">FB470_006028</name>
</gene>
<evidence type="ECO:0008006" key="3">
    <source>
        <dbReference type="Google" id="ProtNLM"/>
    </source>
</evidence>
<keyword evidence="2" id="KW-1185">Reference proteome</keyword>
<evidence type="ECO:0000313" key="2">
    <source>
        <dbReference type="Proteomes" id="UP001229651"/>
    </source>
</evidence>
<dbReference type="Pfam" id="PF06224">
    <property type="entry name" value="AlkZ-like"/>
    <property type="match status" value="1"/>
</dbReference>